<dbReference type="GO" id="GO:0005829">
    <property type="term" value="C:cytosol"/>
    <property type="evidence" value="ECO:0007669"/>
    <property type="project" value="TreeGrafter"/>
</dbReference>
<feature type="domain" description="Radical SAM core" evidence="16">
    <location>
        <begin position="152"/>
        <end position="381"/>
    </location>
</feature>
<dbReference type="GO" id="GO:0051539">
    <property type="term" value="F:4 iron, 4 sulfur cluster binding"/>
    <property type="evidence" value="ECO:0007669"/>
    <property type="project" value="UniProtKB-UniRule"/>
</dbReference>
<evidence type="ECO:0000259" key="14">
    <source>
        <dbReference type="PROSITE" id="PS50926"/>
    </source>
</evidence>
<dbReference type="InterPro" id="IPR013848">
    <property type="entry name" value="Methylthiotransferase_N"/>
</dbReference>
<dbReference type="InterPro" id="IPR005839">
    <property type="entry name" value="Methylthiotransferase"/>
</dbReference>
<evidence type="ECO:0000256" key="11">
    <source>
        <dbReference type="ARBA" id="ARBA00080698"/>
    </source>
</evidence>
<dbReference type="SFLD" id="SFLDS00029">
    <property type="entry name" value="Radical_SAM"/>
    <property type="match status" value="1"/>
</dbReference>
<evidence type="ECO:0000256" key="5">
    <source>
        <dbReference type="ARBA" id="ARBA00022723"/>
    </source>
</evidence>
<dbReference type="EMBL" id="FNZK01000012">
    <property type="protein sequence ID" value="SEJ64525.1"/>
    <property type="molecule type" value="Genomic_DNA"/>
</dbReference>
<evidence type="ECO:0000256" key="9">
    <source>
        <dbReference type="ARBA" id="ARBA00051425"/>
    </source>
</evidence>
<dbReference type="PANTHER" id="PTHR43020">
    <property type="entry name" value="CDK5 REGULATORY SUBUNIT-ASSOCIATED PROTEIN 1"/>
    <property type="match status" value="1"/>
</dbReference>
<comment type="catalytic activity">
    <reaction evidence="9 13">
        <text>N(6)-dimethylallyladenosine(37) in tRNA + (sulfur carrier)-SH + AH2 + 2 S-adenosyl-L-methionine = 2-methylsulfanyl-N(6)-dimethylallyladenosine(37) in tRNA + (sulfur carrier)-H + 5'-deoxyadenosine + L-methionine + A + S-adenosyl-L-homocysteine + 2 H(+)</text>
        <dbReference type="Rhea" id="RHEA:37067"/>
        <dbReference type="Rhea" id="RHEA-COMP:10375"/>
        <dbReference type="Rhea" id="RHEA-COMP:10376"/>
        <dbReference type="Rhea" id="RHEA-COMP:14737"/>
        <dbReference type="Rhea" id="RHEA-COMP:14739"/>
        <dbReference type="ChEBI" id="CHEBI:13193"/>
        <dbReference type="ChEBI" id="CHEBI:15378"/>
        <dbReference type="ChEBI" id="CHEBI:17319"/>
        <dbReference type="ChEBI" id="CHEBI:17499"/>
        <dbReference type="ChEBI" id="CHEBI:29917"/>
        <dbReference type="ChEBI" id="CHEBI:57844"/>
        <dbReference type="ChEBI" id="CHEBI:57856"/>
        <dbReference type="ChEBI" id="CHEBI:59789"/>
        <dbReference type="ChEBI" id="CHEBI:64428"/>
        <dbReference type="ChEBI" id="CHEBI:74415"/>
        <dbReference type="ChEBI" id="CHEBI:74417"/>
        <dbReference type="EC" id="2.8.4.3"/>
    </reaction>
</comment>
<evidence type="ECO:0000256" key="13">
    <source>
        <dbReference type="HAMAP-Rule" id="MF_01864"/>
    </source>
</evidence>
<dbReference type="NCBIfam" id="TIGR00089">
    <property type="entry name" value="MiaB/RimO family radical SAM methylthiotransferase"/>
    <property type="match status" value="1"/>
</dbReference>
<dbReference type="PANTHER" id="PTHR43020:SF2">
    <property type="entry name" value="MITOCHONDRIAL TRNA METHYLTHIOTRANSFERASE CDK5RAP1"/>
    <property type="match status" value="1"/>
</dbReference>
<dbReference type="InterPro" id="IPR002792">
    <property type="entry name" value="TRAM_dom"/>
</dbReference>
<dbReference type="PROSITE" id="PS51449">
    <property type="entry name" value="MTTASE_N"/>
    <property type="match status" value="1"/>
</dbReference>
<evidence type="ECO:0000313" key="17">
    <source>
        <dbReference type="EMBL" id="SEJ64525.1"/>
    </source>
</evidence>
<dbReference type="SFLD" id="SFLDG01082">
    <property type="entry name" value="B12-binding_domain_containing"/>
    <property type="match status" value="1"/>
</dbReference>
<dbReference type="NCBIfam" id="TIGR01574">
    <property type="entry name" value="miaB-methiolase"/>
    <property type="match status" value="1"/>
</dbReference>
<dbReference type="PROSITE" id="PS51918">
    <property type="entry name" value="RADICAL_SAM"/>
    <property type="match status" value="1"/>
</dbReference>
<dbReference type="SMART" id="SM00729">
    <property type="entry name" value="Elp3"/>
    <property type="match status" value="1"/>
</dbReference>
<proteinExistence type="inferred from homology"/>
<evidence type="ECO:0000256" key="2">
    <source>
        <dbReference type="ARBA" id="ARBA00022485"/>
    </source>
</evidence>
<dbReference type="CDD" id="cd01335">
    <property type="entry name" value="Radical_SAM"/>
    <property type="match status" value="1"/>
</dbReference>
<keyword evidence="13" id="KW-0963">Cytoplasm</keyword>
<protein>
    <recommendedName>
        <fullName evidence="10 13">tRNA-2-methylthio-N(6)-dimethylallyladenosine synthase</fullName>
        <ecNumber evidence="8 13">2.8.4.3</ecNumber>
    </recommendedName>
    <alternativeName>
        <fullName evidence="12 13">(Dimethylallyl)adenosine tRNA methylthiotransferase MiaB</fullName>
    </alternativeName>
    <alternativeName>
        <fullName evidence="11 13">tRNA-i(6)A37 methylthiotransferase</fullName>
    </alternativeName>
</protein>
<dbReference type="Gene3D" id="3.40.50.12160">
    <property type="entry name" value="Methylthiotransferase, N-terminal domain"/>
    <property type="match status" value="1"/>
</dbReference>
<dbReference type="Pfam" id="PF04055">
    <property type="entry name" value="Radical_SAM"/>
    <property type="match status" value="1"/>
</dbReference>
<evidence type="ECO:0000256" key="7">
    <source>
        <dbReference type="ARBA" id="ARBA00023014"/>
    </source>
</evidence>
<dbReference type="STRING" id="84035.SAMN05660742_112126"/>
<dbReference type="InterPro" id="IPR058240">
    <property type="entry name" value="rSAM_sf"/>
</dbReference>
<accession>A0A1H7AU10</accession>
<evidence type="ECO:0000256" key="4">
    <source>
        <dbReference type="ARBA" id="ARBA00022691"/>
    </source>
</evidence>
<evidence type="ECO:0000256" key="10">
    <source>
        <dbReference type="ARBA" id="ARBA00068570"/>
    </source>
</evidence>
<keyword evidence="2 13" id="KW-0004">4Fe-4S</keyword>
<keyword evidence="3 13" id="KW-0808">Transferase</keyword>
<dbReference type="InterPro" id="IPR023404">
    <property type="entry name" value="rSAM_horseshoe"/>
</dbReference>
<feature type="binding site" evidence="13">
    <location>
        <position position="173"/>
    </location>
    <ligand>
        <name>[4Fe-4S] cluster</name>
        <dbReference type="ChEBI" id="CHEBI:49883"/>
        <label>2</label>
        <note>4Fe-4S-S-AdoMet</note>
    </ligand>
</feature>
<name>A0A1H7AU10_9FIRM</name>
<dbReference type="GO" id="GO:0046872">
    <property type="term" value="F:metal ion binding"/>
    <property type="evidence" value="ECO:0007669"/>
    <property type="project" value="UniProtKB-KW"/>
</dbReference>
<dbReference type="PROSITE" id="PS50926">
    <property type="entry name" value="TRAM"/>
    <property type="match status" value="1"/>
</dbReference>
<dbReference type="FunFam" id="3.80.30.20:FF:000001">
    <property type="entry name" value="tRNA-2-methylthio-N(6)-dimethylallyladenosine synthase 2"/>
    <property type="match status" value="1"/>
</dbReference>
<keyword evidence="18" id="KW-1185">Reference proteome</keyword>
<evidence type="ECO:0000313" key="18">
    <source>
        <dbReference type="Proteomes" id="UP000199662"/>
    </source>
</evidence>
<dbReference type="InterPro" id="IPR006463">
    <property type="entry name" value="MiaB_methiolase"/>
</dbReference>
<comment type="cofactor">
    <cofactor evidence="13">
        <name>[4Fe-4S] cluster</name>
        <dbReference type="ChEBI" id="CHEBI:49883"/>
    </cofactor>
    <text evidence="13">Binds 2 [4Fe-4S] clusters. One cluster is coordinated with 3 cysteines and an exchangeable S-adenosyl-L-methionine.</text>
</comment>
<keyword evidence="13" id="KW-0819">tRNA processing</keyword>
<dbReference type="InterPro" id="IPR007197">
    <property type="entry name" value="rSAM"/>
</dbReference>
<feature type="binding site" evidence="13">
    <location>
        <position position="170"/>
    </location>
    <ligand>
        <name>[4Fe-4S] cluster</name>
        <dbReference type="ChEBI" id="CHEBI:49883"/>
        <label>2</label>
        <note>4Fe-4S-S-AdoMet</note>
    </ligand>
</feature>
<organism evidence="17 18">
    <name type="scientific">Propionispira arboris</name>
    <dbReference type="NCBI Taxonomy" id="84035"/>
    <lineage>
        <taxon>Bacteria</taxon>
        <taxon>Bacillati</taxon>
        <taxon>Bacillota</taxon>
        <taxon>Negativicutes</taxon>
        <taxon>Selenomonadales</taxon>
        <taxon>Selenomonadaceae</taxon>
        <taxon>Propionispira</taxon>
    </lineage>
</organism>
<evidence type="ECO:0000256" key="1">
    <source>
        <dbReference type="ARBA" id="ARBA00003234"/>
    </source>
</evidence>
<evidence type="ECO:0000259" key="16">
    <source>
        <dbReference type="PROSITE" id="PS51918"/>
    </source>
</evidence>
<dbReference type="InterPro" id="IPR006638">
    <property type="entry name" value="Elp3/MiaA/NifB-like_rSAM"/>
</dbReference>
<dbReference type="SFLD" id="SFLDF00273">
    <property type="entry name" value="(dimethylallyl)adenosine_tRNA"/>
    <property type="match status" value="1"/>
</dbReference>
<evidence type="ECO:0000259" key="15">
    <source>
        <dbReference type="PROSITE" id="PS51449"/>
    </source>
</evidence>
<keyword evidence="6 13" id="KW-0408">Iron</keyword>
<dbReference type="RefSeq" id="WP_091832328.1">
    <property type="nucleotide sequence ID" value="NZ_FNZK01000012.1"/>
</dbReference>
<dbReference type="PROSITE" id="PS01278">
    <property type="entry name" value="MTTASE_RADICAL"/>
    <property type="match status" value="1"/>
</dbReference>
<dbReference type="InterPro" id="IPR038135">
    <property type="entry name" value="Methylthiotransferase_N_sf"/>
</dbReference>
<comment type="function">
    <text evidence="1 13">Catalyzes the methylthiolation of N6-(dimethylallyl)adenosine (i(6)A), leading to the formation of 2-methylthio-N6-(dimethylallyl)adenosine (ms(2)i(6)A) at position 37 in tRNAs that read codons beginning with uridine.</text>
</comment>
<dbReference type="FunFam" id="3.40.50.12160:FF:000003">
    <property type="entry name" value="CDK5 regulatory subunit-associated protein 1"/>
    <property type="match status" value="1"/>
</dbReference>
<reference evidence="17 18" key="1">
    <citation type="submission" date="2016-10" db="EMBL/GenBank/DDBJ databases">
        <authorList>
            <person name="de Groot N.N."/>
        </authorList>
    </citation>
    <scope>NUCLEOTIDE SEQUENCE [LARGE SCALE GENOMIC DNA]</scope>
    <source>
        <strain evidence="17 18">DSM 2179</strain>
    </source>
</reference>
<feature type="binding site" evidence="13">
    <location>
        <position position="92"/>
    </location>
    <ligand>
        <name>[4Fe-4S] cluster</name>
        <dbReference type="ChEBI" id="CHEBI:49883"/>
        <label>1</label>
    </ligand>
</feature>
<dbReference type="EC" id="2.8.4.3" evidence="8 13"/>
<gene>
    <name evidence="13" type="primary">miaB</name>
    <name evidence="17" type="ORF">SAMN05660742_112126</name>
</gene>
<dbReference type="Pfam" id="PF01938">
    <property type="entry name" value="TRAM"/>
    <property type="match status" value="1"/>
</dbReference>
<comment type="subcellular location">
    <subcellularLocation>
        <location evidence="13">Cytoplasm</location>
    </subcellularLocation>
</comment>
<comment type="subunit">
    <text evidence="13">Monomer.</text>
</comment>
<dbReference type="AlphaFoldDB" id="A0A1H7AU10"/>
<dbReference type="SUPFAM" id="SSF102114">
    <property type="entry name" value="Radical SAM enzymes"/>
    <property type="match status" value="1"/>
</dbReference>
<comment type="similarity">
    <text evidence="13">Belongs to the methylthiotransferase family. MiaB subfamily.</text>
</comment>
<feature type="binding site" evidence="13">
    <location>
        <position position="22"/>
    </location>
    <ligand>
        <name>[4Fe-4S] cluster</name>
        <dbReference type="ChEBI" id="CHEBI:49883"/>
        <label>1</label>
    </ligand>
</feature>
<dbReference type="SFLD" id="SFLDG01061">
    <property type="entry name" value="methylthiotransferase"/>
    <property type="match status" value="1"/>
</dbReference>
<evidence type="ECO:0000256" key="6">
    <source>
        <dbReference type="ARBA" id="ARBA00023004"/>
    </source>
</evidence>
<evidence type="ECO:0000256" key="8">
    <source>
        <dbReference type="ARBA" id="ARBA00033765"/>
    </source>
</evidence>
<feature type="domain" description="TRAM" evidence="14">
    <location>
        <begin position="384"/>
        <end position="448"/>
    </location>
</feature>
<dbReference type="HAMAP" id="MF_01864">
    <property type="entry name" value="tRNA_metthiotr_MiaB"/>
    <property type="match status" value="1"/>
</dbReference>
<dbReference type="InterPro" id="IPR020612">
    <property type="entry name" value="Methylthiotransferase_CS"/>
</dbReference>
<feature type="binding site" evidence="13">
    <location>
        <position position="58"/>
    </location>
    <ligand>
        <name>[4Fe-4S] cluster</name>
        <dbReference type="ChEBI" id="CHEBI:49883"/>
        <label>1</label>
    </ligand>
</feature>
<feature type="domain" description="MTTase N-terminal" evidence="15">
    <location>
        <begin position="13"/>
        <end position="129"/>
    </location>
</feature>
<evidence type="ECO:0000256" key="12">
    <source>
        <dbReference type="ARBA" id="ARBA00081141"/>
    </source>
</evidence>
<keyword evidence="7 13" id="KW-0411">Iron-sulfur</keyword>
<dbReference type="Pfam" id="PF00919">
    <property type="entry name" value="UPF0004"/>
    <property type="match status" value="1"/>
</dbReference>
<evidence type="ECO:0000256" key="3">
    <source>
        <dbReference type="ARBA" id="ARBA00022679"/>
    </source>
</evidence>
<keyword evidence="5 13" id="KW-0479">Metal-binding</keyword>
<keyword evidence="4 13" id="KW-0949">S-adenosyl-L-methionine</keyword>
<dbReference type="Gene3D" id="3.80.30.20">
    <property type="entry name" value="tm_1862 like domain"/>
    <property type="match status" value="1"/>
</dbReference>
<sequence>MTVNNNTENTNKKTVYLATYGCQMNTSDSERMEGQLKTMGYSKTDNMEIADLIILNTCCVRESAENKIHGKIGEIKRLKLENPNLIFGITGCMAQKDGDALFIKAPHIDFVLGTNKVHELLNVIKEVHASNGHVVELSTGDSDIPRNIPTQRNGSISAWVPIMYGCNNFCTYCIVPYVRGRERSRALDDVVGEVKDVIAKGFKEVTLLGQNVNSYGKDQKGPDFADLLKAVDEVKGIERVRYMTSHPRDLSDKAIAVIKNSTHICEQFHLPIQYGSNKLLKAMNRGYTIEYYRDLVKKIRDAVPLASITTDLIVGFPGETEEDFQQMLDFLKEIRYDMAYTFLYSKRSGTPAATMENQVPQDVKKKRLQMLMDVQNQISLEINQQLDGKILEVMVEGPSRTEENVLSGRTRTNKIVLWNKQGTENIGDFVRVKVTHAQTWILKGELIAD</sequence>
<feature type="binding site" evidence="13">
    <location>
        <position position="166"/>
    </location>
    <ligand>
        <name>[4Fe-4S] cluster</name>
        <dbReference type="ChEBI" id="CHEBI:49883"/>
        <label>2</label>
        <note>4Fe-4S-S-AdoMet</note>
    </ligand>
</feature>
<dbReference type="Proteomes" id="UP000199662">
    <property type="component" value="Unassembled WGS sequence"/>
</dbReference>
<dbReference type="GO" id="GO:0035597">
    <property type="term" value="F:tRNA-2-methylthio-N(6)-dimethylallyladenosine(37) synthase activity"/>
    <property type="evidence" value="ECO:0007669"/>
    <property type="project" value="UniProtKB-EC"/>
</dbReference>